<name>A0A2T0B2H4_9CLOT</name>
<keyword evidence="2" id="KW-1185">Reference proteome</keyword>
<sequence>MFLFDKRVDEKIINEISEIIDTYPEEMEECFLPNDAKMIWYLGGNEDLDAKLKNELENFDLHKLFDPKKTTLSQCLREHIKVRKSFFFALNNIKQGQNIYYNTALLDFLKQKGKMFIDNYLAGFQKSANHYYKKKISKGKVPEYRDLFAWIQDDELYLLDKLFVYFGTYKIPLDNIICYYENDDIARTVLEYVENGENKSMTFNLGSYGIIKEIIPFKAKEIVT</sequence>
<evidence type="ECO:0000313" key="1">
    <source>
        <dbReference type="EMBL" id="PRR78089.1"/>
    </source>
</evidence>
<reference evidence="1 2" key="1">
    <citation type="submission" date="2018-03" db="EMBL/GenBank/DDBJ databases">
        <title>Genome sequence of Clostridium liquoris DSM 100320.</title>
        <authorList>
            <person name="Poehlein A."/>
            <person name="Daniel R."/>
        </authorList>
    </citation>
    <scope>NUCLEOTIDE SEQUENCE [LARGE SCALE GENOMIC DNA]</scope>
    <source>
        <strain evidence="1 2">DSM 100320</strain>
    </source>
</reference>
<evidence type="ECO:0000313" key="2">
    <source>
        <dbReference type="Proteomes" id="UP000239706"/>
    </source>
</evidence>
<accession>A0A2T0B2H4</accession>
<proteinExistence type="predicted"/>
<dbReference type="RefSeq" id="WP_106064087.1">
    <property type="nucleotide sequence ID" value="NZ_PVXO01000052.1"/>
</dbReference>
<organism evidence="1 2">
    <name type="scientific">Clostridium liquoris</name>
    <dbReference type="NCBI Taxonomy" id="1289519"/>
    <lineage>
        <taxon>Bacteria</taxon>
        <taxon>Bacillati</taxon>
        <taxon>Bacillota</taxon>
        <taxon>Clostridia</taxon>
        <taxon>Eubacteriales</taxon>
        <taxon>Clostridiaceae</taxon>
        <taxon>Clostridium</taxon>
    </lineage>
</organism>
<gene>
    <name evidence="1" type="ORF">CLLI_20090</name>
</gene>
<comment type="caution">
    <text evidence="1">The sequence shown here is derived from an EMBL/GenBank/DDBJ whole genome shotgun (WGS) entry which is preliminary data.</text>
</comment>
<dbReference type="OrthoDB" id="1894413at2"/>
<dbReference type="Proteomes" id="UP000239706">
    <property type="component" value="Unassembled WGS sequence"/>
</dbReference>
<protein>
    <submittedName>
        <fullName evidence="1">Uncharacterized protein</fullName>
    </submittedName>
</protein>
<dbReference type="EMBL" id="PVXO01000052">
    <property type="protein sequence ID" value="PRR78089.1"/>
    <property type="molecule type" value="Genomic_DNA"/>
</dbReference>
<dbReference type="AlphaFoldDB" id="A0A2T0B2H4"/>